<dbReference type="Gene3D" id="2.130.10.10">
    <property type="entry name" value="YVTN repeat-like/Quinoprotein amine dehydrogenase"/>
    <property type="match status" value="1"/>
</dbReference>
<evidence type="ECO:0000256" key="4">
    <source>
        <dbReference type="ARBA" id="ARBA00022490"/>
    </source>
</evidence>
<comment type="caution">
    <text evidence="12">The sequence shown here is derived from an EMBL/GenBank/DDBJ whole genome shotgun (WGS) entry which is preliminary data.</text>
</comment>
<sequence length="343" mass="38531">MTRRRTHPHLVDINVEIEKLMKTVSTAPLAGYNLAYSPFHKSRLAVACAANYGLVGNGRLREYSYDLHGDLSPHSSFDTQDGLFDLAWSELHENQIVTATGDGSVRLFDTQIPKFPIRAWHEHSREVFGVDWSPTDKTQFATASWDGTVKIWTPDNTHSLLTLPAHDGCVYSAIYSPHQPYCLATCGSDGKLHVWDLRTPQRPATSLAASPTELLSLDWNKYIKGTLATGSVDKSIKVWDIRQAKCLNNLHGHDFAIRRVQFSPHVPNLIASASYDMSARVWDTSVNACIHIHDAHTEFVTGVAWSLFDPLVLTTCGWDYKVHLLSLKDLNRPNNMRNISNKR</sequence>
<reference evidence="12 13" key="1">
    <citation type="submission" date="2019-03" db="EMBL/GenBank/DDBJ databases">
        <title>Sequencing 23 genomes of Wallemia ichthyophaga.</title>
        <authorList>
            <person name="Gostincar C."/>
        </authorList>
    </citation>
    <scope>NUCLEOTIDE SEQUENCE [LARGE SCALE GENOMIC DNA]</scope>
    <source>
        <strain evidence="12 13">EXF-8621</strain>
    </source>
</reference>
<dbReference type="InterPro" id="IPR044536">
    <property type="entry name" value="PEX7"/>
</dbReference>
<dbReference type="PROSITE" id="PS50294">
    <property type="entry name" value="WD_REPEATS_REGION"/>
    <property type="match status" value="3"/>
</dbReference>
<name>A0A4T0HYQ2_WALIC</name>
<feature type="repeat" description="WD" evidence="11">
    <location>
        <begin position="207"/>
        <end position="249"/>
    </location>
</feature>
<dbReference type="GO" id="GO:0005829">
    <property type="term" value="C:cytosol"/>
    <property type="evidence" value="ECO:0007669"/>
    <property type="project" value="UniProtKB-SubCell"/>
</dbReference>
<dbReference type="InterPro" id="IPR036322">
    <property type="entry name" value="WD40_repeat_dom_sf"/>
</dbReference>
<evidence type="ECO:0000256" key="2">
    <source>
        <dbReference type="ARBA" id="ARBA00004514"/>
    </source>
</evidence>
<evidence type="ECO:0000256" key="6">
    <source>
        <dbReference type="ARBA" id="ARBA00022737"/>
    </source>
</evidence>
<dbReference type="InterPro" id="IPR020472">
    <property type="entry name" value="WD40_PAC1"/>
</dbReference>
<dbReference type="PANTHER" id="PTHR46027">
    <property type="entry name" value="PEROXISOMAL TARGETING SIGNAL 2 RECEPTOR"/>
    <property type="match status" value="1"/>
</dbReference>
<dbReference type="EMBL" id="SPOF01000036">
    <property type="protein sequence ID" value="TIB09853.1"/>
    <property type="molecule type" value="Genomic_DNA"/>
</dbReference>
<keyword evidence="3" id="KW-0813">Transport</keyword>
<evidence type="ECO:0000256" key="11">
    <source>
        <dbReference type="PROSITE-ProRule" id="PRU00221"/>
    </source>
</evidence>
<dbReference type="Proteomes" id="UP000306954">
    <property type="component" value="Unassembled WGS sequence"/>
</dbReference>
<accession>A0A4T0HYQ2</accession>
<dbReference type="AlphaFoldDB" id="A0A4T0HYQ2"/>
<gene>
    <name evidence="12" type="ORF">E3P90_03073</name>
</gene>
<keyword evidence="4" id="KW-0963">Cytoplasm</keyword>
<dbReference type="InterPro" id="IPR019775">
    <property type="entry name" value="WD40_repeat_CS"/>
</dbReference>
<feature type="repeat" description="WD" evidence="11">
    <location>
        <begin position="163"/>
        <end position="205"/>
    </location>
</feature>
<dbReference type="GO" id="GO:0005782">
    <property type="term" value="C:peroxisomal matrix"/>
    <property type="evidence" value="ECO:0007669"/>
    <property type="project" value="UniProtKB-SubCell"/>
</dbReference>
<evidence type="ECO:0000256" key="3">
    <source>
        <dbReference type="ARBA" id="ARBA00022448"/>
    </source>
</evidence>
<evidence type="ECO:0000256" key="1">
    <source>
        <dbReference type="ARBA" id="ARBA00004253"/>
    </source>
</evidence>
<keyword evidence="6" id="KW-0677">Repeat</keyword>
<comment type="subcellular location">
    <subcellularLocation>
        <location evidence="2">Cytoplasm</location>
        <location evidence="2">Cytosol</location>
    </subcellularLocation>
    <subcellularLocation>
        <location evidence="1">Peroxisome matrix</location>
    </subcellularLocation>
</comment>
<keyword evidence="8" id="KW-0576">Peroxisome</keyword>
<dbReference type="GO" id="GO:0016558">
    <property type="term" value="P:protein import into peroxisome matrix"/>
    <property type="evidence" value="ECO:0007669"/>
    <property type="project" value="InterPro"/>
</dbReference>
<evidence type="ECO:0000256" key="10">
    <source>
        <dbReference type="ARBA" id="ARBA00032565"/>
    </source>
</evidence>
<dbReference type="CDD" id="cd00200">
    <property type="entry name" value="WD40"/>
    <property type="match status" value="1"/>
</dbReference>
<dbReference type="InterPro" id="IPR001680">
    <property type="entry name" value="WD40_rpt"/>
</dbReference>
<dbReference type="PRINTS" id="PR00320">
    <property type="entry name" value="GPROTEINBRPT"/>
</dbReference>
<keyword evidence="7" id="KW-0653">Protein transport</keyword>
<dbReference type="PROSITE" id="PS00678">
    <property type="entry name" value="WD_REPEATS_1"/>
    <property type="match status" value="2"/>
</dbReference>
<dbReference type="PROSITE" id="PS50082">
    <property type="entry name" value="WD_REPEATS_2"/>
    <property type="match status" value="4"/>
</dbReference>
<dbReference type="SMART" id="SM00320">
    <property type="entry name" value="WD40"/>
    <property type="match status" value="6"/>
</dbReference>
<evidence type="ECO:0000256" key="9">
    <source>
        <dbReference type="ARBA" id="ARBA00024017"/>
    </source>
</evidence>
<feature type="repeat" description="WD" evidence="11">
    <location>
        <begin position="250"/>
        <end position="292"/>
    </location>
</feature>
<dbReference type="Pfam" id="PF00400">
    <property type="entry name" value="WD40"/>
    <property type="match status" value="5"/>
</dbReference>
<evidence type="ECO:0000256" key="5">
    <source>
        <dbReference type="ARBA" id="ARBA00022574"/>
    </source>
</evidence>
<proteinExistence type="inferred from homology"/>
<evidence type="ECO:0000313" key="12">
    <source>
        <dbReference type="EMBL" id="TIB09853.1"/>
    </source>
</evidence>
<evidence type="ECO:0000256" key="8">
    <source>
        <dbReference type="ARBA" id="ARBA00023140"/>
    </source>
</evidence>
<feature type="repeat" description="WD" evidence="11">
    <location>
        <begin position="120"/>
        <end position="162"/>
    </location>
</feature>
<evidence type="ECO:0000256" key="7">
    <source>
        <dbReference type="ARBA" id="ARBA00022927"/>
    </source>
</evidence>
<organism evidence="12 13">
    <name type="scientific">Wallemia ichthyophaga</name>
    <dbReference type="NCBI Taxonomy" id="245174"/>
    <lineage>
        <taxon>Eukaryota</taxon>
        <taxon>Fungi</taxon>
        <taxon>Dikarya</taxon>
        <taxon>Basidiomycota</taxon>
        <taxon>Wallemiomycotina</taxon>
        <taxon>Wallemiomycetes</taxon>
        <taxon>Wallemiales</taxon>
        <taxon>Wallemiaceae</taxon>
        <taxon>Wallemia</taxon>
    </lineage>
</organism>
<dbReference type="InterPro" id="IPR015943">
    <property type="entry name" value="WD40/YVTN_repeat-like_dom_sf"/>
</dbReference>
<dbReference type="SUPFAM" id="SSF50978">
    <property type="entry name" value="WD40 repeat-like"/>
    <property type="match status" value="1"/>
</dbReference>
<comment type="similarity">
    <text evidence="9">Belongs to the WD repeat peroxin-7 family.</text>
</comment>
<dbReference type="GO" id="GO:0005053">
    <property type="term" value="F:peroxisome matrix targeting signal-2 binding"/>
    <property type="evidence" value="ECO:0007669"/>
    <property type="project" value="InterPro"/>
</dbReference>
<evidence type="ECO:0000313" key="13">
    <source>
        <dbReference type="Proteomes" id="UP000306954"/>
    </source>
</evidence>
<dbReference type="PANTHER" id="PTHR46027:SF1">
    <property type="entry name" value="PEROXISOMAL TARGETING SIGNAL 2 RECEPTOR"/>
    <property type="match status" value="1"/>
</dbReference>
<protein>
    <recommendedName>
        <fullName evidence="10">Peroxin-7</fullName>
    </recommendedName>
</protein>
<keyword evidence="5 11" id="KW-0853">WD repeat</keyword>